<protein>
    <submittedName>
        <fullName evidence="2">Uncharacterized protein</fullName>
    </submittedName>
</protein>
<gene>
    <name evidence="2" type="ORF">QO010_002443</name>
</gene>
<dbReference type="RefSeq" id="WP_307349481.1">
    <property type="nucleotide sequence ID" value="NZ_JAUSVS010000004.1"/>
</dbReference>
<organism evidence="2 3">
    <name type="scientific">Caulobacter ginsengisoli</name>
    <dbReference type="NCBI Taxonomy" id="400775"/>
    <lineage>
        <taxon>Bacteria</taxon>
        <taxon>Pseudomonadati</taxon>
        <taxon>Pseudomonadota</taxon>
        <taxon>Alphaproteobacteria</taxon>
        <taxon>Caulobacterales</taxon>
        <taxon>Caulobacteraceae</taxon>
        <taxon>Caulobacter</taxon>
    </lineage>
</organism>
<sequence length="147" mass="15938">MKLPVSTFAALLMMLAGGGFASATGPADQAASARAGPANVKLDYAAIKTREQAEALAGQGRLVRVLLFPVDFGGPDIPQNVTYIPSQFAEAEARIVATIVEAVEKDEVDRLDVKPEYRGDSFIPARLIFRAWHSRKPGEIQQTLELW</sequence>
<name>A0ABU0IRQ3_9CAUL</name>
<dbReference type="Proteomes" id="UP001228905">
    <property type="component" value="Unassembled WGS sequence"/>
</dbReference>
<feature type="signal peptide" evidence="1">
    <location>
        <begin position="1"/>
        <end position="21"/>
    </location>
</feature>
<accession>A0ABU0IRQ3</accession>
<keyword evidence="1" id="KW-0732">Signal</keyword>
<dbReference type="EMBL" id="JAUSVS010000004">
    <property type="protein sequence ID" value="MDQ0464659.1"/>
    <property type="molecule type" value="Genomic_DNA"/>
</dbReference>
<comment type="caution">
    <text evidence="2">The sequence shown here is derived from an EMBL/GenBank/DDBJ whole genome shotgun (WGS) entry which is preliminary data.</text>
</comment>
<evidence type="ECO:0000313" key="3">
    <source>
        <dbReference type="Proteomes" id="UP001228905"/>
    </source>
</evidence>
<reference evidence="2 3" key="1">
    <citation type="submission" date="2023-07" db="EMBL/GenBank/DDBJ databases">
        <title>Genomic Encyclopedia of Type Strains, Phase IV (KMG-IV): sequencing the most valuable type-strain genomes for metagenomic binning, comparative biology and taxonomic classification.</title>
        <authorList>
            <person name="Goeker M."/>
        </authorList>
    </citation>
    <scope>NUCLEOTIDE SEQUENCE [LARGE SCALE GENOMIC DNA]</scope>
    <source>
        <strain evidence="2 3">DSM 18695</strain>
    </source>
</reference>
<evidence type="ECO:0000256" key="1">
    <source>
        <dbReference type="SAM" id="SignalP"/>
    </source>
</evidence>
<proteinExistence type="predicted"/>
<feature type="chain" id="PRO_5047453912" evidence="1">
    <location>
        <begin position="22"/>
        <end position="147"/>
    </location>
</feature>
<evidence type="ECO:0000313" key="2">
    <source>
        <dbReference type="EMBL" id="MDQ0464659.1"/>
    </source>
</evidence>
<keyword evidence="3" id="KW-1185">Reference proteome</keyword>